<accession>A0A6I4VUL5</accession>
<sequence>MDKLGKKQKGFIVVSKIVAVGTAVPPYVLSQSDAKTFAQQLFPISYPQTEKLMNIFDNTAIDKRYISCEVDWFRNEHTFTQRNQIYVETACKLAEDAVRSCLEQANINQKDIDHIFFVSTTGLATPSIDAYLINQLGMRKHIKRTPIWGLGCAGGVAGLSRAYEYTKAFPDSRVLFVAVELCSLTFRPQDLTKSNFVATSLFGDGAAAVLIAGDEVSLTGHAPSVIDSMSTIWPNSLDVMGWEVVEDGLKVIFSRDIPKIVQRQVKEVVDTFLDRCKLTIDQIDYMVSHPGGVKVLEAYESALKVSKGKFSFAYDILQKFGNMSSVTVLFVLQQVLQTEPTRGYGLMTALGPGFSSELLLLNWNKGG</sequence>
<comment type="caution">
    <text evidence="7">The sequence shown here is derived from an EMBL/GenBank/DDBJ whole genome shotgun (WGS) entry which is preliminary data.</text>
</comment>
<dbReference type="PANTHER" id="PTHR11877:SF99">
    <property type="entry name" value="1,3,6,8-TETRAHYDROXYNAPHTHALENE SYNTHASE"/>
    <property type="match status" value="1"/>
</dbReference>
<dbReference type="Pfam" id="PF02797">
    <property type="entry name" value="Chal_sti_synt_C"/>
    <property type="match status" value="1"/>
</dbReference>
<dbReference type="EMBL" id="WUUL01000015">
    <property type="protein sequence ID" value="MXQ55519.1"/>
    <property type="molecule type" value="Genomic_DNA"/>
</dbReference>
<dbReference type="PIRSF" id="PIRSF000451">
    <property type="entry name" value="PKS_III"/>
    <property type="match status" value="1"/>
</dbReference>
<dbReference type="Gene3D" id="3.40.47.10">
    <property type="match status" value="2"/>
</dbReference>
<feature type="domain" description="Chalcone/stilbene synthase C-terminal" evidence="6">
    <location>
        <begin position="228"/>
        <end position="361"/>
    </location>
</feature>
<dbReference type="InterPro" id="IPR001099">
    <property type="entry name" value="Chalcone/stilbene_synt_N"/>
</dbReference>
<organism evidence="7 8">
    <name type="scientific">Shimazuella alba</name>
    <dbReference type="NCBI Taxonomy" id="2690964"/>
    <lineage>
        <taxon>Bacteria</taxon>
        <taxon>Bacillati</taxon>
        <taxon>Bacillota</taxon>
        <taxon>Bacilli</taxon>
        <taxon>Bacillales</taxon>
        <taxon>Thermoactinomycetaceae</taxon>
        <taxon>Shimazuella</taxon>
    </lineage>
</organism>
<dbReference type="InterPro" id="IPR011141">
    <property type="entry name" value="Polyketide_synthase_type-III"/>
</dbReference>
<keyword evidence="2" id="KW-0808">Transferase</keyword>
<comment type="similarity">
    <text evidence="1">Belongs to the thiolase-like superfamily. Chalcone/stilbene synthases family.</text>
</comment>
<proteinExistence type="inferred from homology"/>
<dbReference type="InterPro" id="IPR012328">
    <property type="entry name" value="Chalcone/stilbene_synt_C"/>
</dbReference>
<evidence type="ECO:0000313" key="8">
    <source>
        <dbReference type="Proteomes" id="UP000430692"/>
    </source>
</evidence>
<evidence type="ECO:0000259" key="6">
    <source>
        <dbReference type="Pfam" id="PF02797"/>
    </source>
</evidence>
<keyword evidence="8" id="KW-1185">Reference proteome</keyword>
<feature type="active site" description="Acyl-thioester intermediate" evidence="4">
    <location>
        <position position="152"/>
    </location>
</feature>
<dbReference type="PANTHER" id="PTHR11877">
    <property type="entry name" value="HYDROXYMETHYLGLUTARYL-COA SYNTHASE"/>
    <property type="match status" value="1"/>
</dbReference>
<dbReference type="GO" id="GO:0030639">
    <property type="term" value="P:polyketide biosynthetic process"/>
    <property type="evidence" value="ECO:0007669"/>
    <property type="project" value="TreeGrafter"/>
</dbReference>
<keyword evidence="3" id="KW-0012">Acyltransferase</keyword>
<dbReference type="Proteomes" id="UP000430692">
    <property type="component" value="Unassembled WGS sequence"/>
</dbReference>
<dbReference type="AlphaFoldDB" id="A0A6I4VUL5"/>
<evidence type="ECO:0000313" key="7">
    <source>
        <dbReference type="EMBL" id="MXQ55519.1"/>
    </source>
</evidence>
<gene>
    <name evidence="7" type="ORF">GSM42_17700</name>
</gene>
<evidence type="ECO:0000259" key="5">
    <source>
        <dbReference type="Pfam" id="PF00195"/>
    </source>
</evidence>
<evidence type="ECO:0000256" key="1">
    <source>
        <dbReference type="ARBA" id="ARBA00005531"/>
    </source>
</evidence>
<evidence type="ECO:0000256" key="3">
    <source>
        <dbReference type="ARBA" id="ARBA00023315"/>
    </source>
</evidence>
<dbReference type="CDD" id="cd00831">
    <property type="entry name" value="CHS_like"/>
    <property type="match status" value="1"/>
</dbReference>
<feature type="domain" description="Chalcone/stilbene synthase N-terminal" evidence="5">
    <location>
        <begin position="16"/>
        <end position="214"/>
    </location>
</feature>
<protein>
    <submittedName>
        <fullName evidence="7">Type III polyketide synthase</fullName>
    </submittedName>
</protein>
<dbReference type="SUPFAM" id="SSF53901">
    <property type="entry name" value="Thiolase-like"/>
    <property type="match status" value="2"/>
</dbReference>
<evidence type="ECO:0000256" key="2">
    <source>
        <dbReference type="ARBA" id="ARBA00022679"/>
    </source>
</evidence>
<evidence type="ECO:0000256" key="4">
    <source>
        <dbReference type="PIRSR" id="PIRSR000451-1"/>
    </source>
</evidence>
<name>A0A6I4VUL5_9BACL</name>
<dbReference type="GO" id="GO:0016747">
    <property type="term" value="F:acyltransferase activity, transferring groups other than amino-acyl groups"/>
    <property type="evidence" value="ECO:0007669"/>
    <property type="project" value="InterPro"/>
</dbReference>
<reference evidence="7 8" key="1">
    <citation type="submission" date="2019-12" db="EMBL/GenBank/DDBJ databases">
        <title>Whole-genome analyses of novel actinobacteria.</title>
        <authorList>
            <person name="Sahin N."/>
            <person name="Saygin H."/>
        </authorList>
    </citation>
    <scope>NUCLEOTIDE SEQUENCE [LARGE SCALE GENOMIC DNA]</scope>
    <source>
        <strain evidence="7 8">KC615</strain>
    </source>
</reference>
<dbReference type="Pfam" id="PF00195">
    <property type="entry name" value="Chal_sti_synt_N"/>
    <property type="match status" value="1"/>
</dbReference>
<dbReference type="InterPro" id="IPR016039">
    <property type="entry name" value="Thiolase-like"/>
</dbReference>